<proteinExistence type="predicted"/>
<evidence type="ECO:0000259" key="2">
    <source>
        <dbReference type="PROSITE" id="PS50911"/>
    </source>
</evidence>
<sequence>MVLHLGKQLRRLVVTTVVVLTLATAASAQIEDNRHQPYKGFTWGYCTYYAAQVFDHFAADEGGIDWRGNGGMWLRAAQEKGWQTSTNPRDARIGAIIVWQNAGRGHVAIVDDVYEDGILISEMNWRVNSDGDATGGFNRISQSFLPFSTNLDRGVRRRYWFAGYVFPEKVASAANAASAANTRLRSAEAMSRPRIVSEPLRTDQTGRTALTRD</sequence>
<evidence type="ECO:0000313" key="4">
    <source>
        <dbReference type="Proteomes" id="UP000676506"/>
    </source>
</evidence>
<organism evidence="3 4">
    <name type="scientific">Chloracidobacterium validum</name>
    <dbReference type="NCBI Taxonomy" id="2821543"/>
    <lineage>
        <taxon>Bacteria</taxon>
        <taxon>Pseudomonadati</taxon>
        <taxon>Acidobacteriota</taxon>
        <taxon>Terriglobia</taxon>
        <taxon>Terriglobales</taxon>
        <taxon>Acidobacteriaceae</taxon>
        <taxon>Chloracidobacterium</taxon>
    </lineage>
</organism>
<dbReference type="PROSITE" id="PS50911">
    <property type="entry name" value="CHAP"/>
    <property type="match status" value="1"/>
</dbReference>
<reference evidence="3 4" key="1">
    <citation type="submission" date="2021-03" db="EMBL/GenBank/DDBJ databases">
        <title>Genomic and phenotypic characterization of Chloracidobacterium isolates provides evidence for multiple species.</title>
        <authorList>
            <person name="Saini M.K."/>
            <person name="Costas A.M.G."/>
            <person name="Tank M."/>
            <person name="Bryant D.A."/>
        </authorList>
    </citation>
    <scope>NUCLEOTIDE SEQUENCE [LARGE SCALE GENOMIC DNA]</scope>
    <source>
        <strain evidence="3 4">BV2-C</strain>
    </source>
</reference>
<dbReference type="InterPro" id="IPR038765">
    <property type="entry name" value="Papain-like_cys_pep_sf"/>
</dbReference>
<gene>
    <name evidence="3" type="ORF">J8C06_10990</name>
</gene>
<evidence type="ECO:0000313" key="3">
    <source>
        <dbReference type="EMBL" id="QUW02842.1"/>
    </source>
</evidence>
<feature type="domain" description="Peptidase C51" evidence="2">
    <location>
        <begin position="21"/>
        <end position="146"/>
    </location>
</feature>
<feature type="chain" id="PRO_5046602218" evidence="1">
    <location>
        <begin position="29"/>
        <end position="213"/>
    </location>
</feature>
<dbReference type="SUPFAM" id="SSF54001">
    <property type="entry name" value="Cysteine proteinases"/>
    <property type="match status" value="1"/>
</dbReference>
<keyword evidence="1" id="KW-0732">Signal</keyword>
<accession>A0ABX8B7B9</accession>
<keyword evidence="4" id="KW-1185">Reference proteome</keyword>
<dbReference type="Proteomes" id="UP000676506">
    <property type="component" value="Chromosome 1"/>
</dbReference>
<dbReference type="EMBL" id="CP072648">
    <property type="protein sequence ID" value="QUW02842.1"/>
    <property type="molecule type" value="Genomic_DNA"/>
</dbReference>
<evidence type="ECO:0000256" key="1">
    <source>
        <dbReference type="SAM" id="SignalP"/>
    </source>
</evidence>
<dbReference type="RefSeq" id="WP_211428733.1">
    <property type="nucleotide sequence ID" value="NZ_CP072648.1"/>
</dbReference>
<dbReference type="Pfam" id="PF05257">
    <property type="entry name" value="CHAP"/>
    <property type="match status" value="1"/>
</dbReference>
<dbReference type="InterPro" id="IPR007921">
    <property type="entry name" value="CHAP_dom"/>
</dbReference>
<name>A0ABX8B7B9_9BACT</name>
<dbReference type="Gene3D" id="3.90.1720.10">
    <property type="entry name" value="endopeptidase domain like (from Nostoc punctiforme)"/>
    <property type="match status" value="1"/>
</dbReference>
<protein>
    <submittedName>
        <fullName evidence="3">CHAP domain-containing protein</fullName>
    </submittedName>
</protein>
<feature type="signal peptide" evidence="1">
    <location>
        <begin position="1"/>
        <end position="28"/>
    </location>
</feature>